<dbReference type="GO" id="GO:0007017">
    <property type="term" value="P:microtubule-based process"/>
    <property type="evidence" value="ECO:0007669"/>
    <property type="project" value="TreeGrafter"/>
</dbReference>
<keyword evidence="4" id="KW-0175">Coiled coil</keyword>
<evidence type="ECO:0000256" key="4">
    <source>
        <dbReference type="SAM" id="Coils"/>
    </source>
</evidence>
<dbReference type="GO" id="GO:0015631">
    <property type="term" value="F:tubulin binding"/>
    <property type="evidence" value="ECO:0007669"/>
    <property type="project" value="TreeGrafter"/>
</dbReference>
<evidence type="ECO:0000256" key="1">
    <source>
        <dbReference type="ARBA" id="ARBA00010048"/>
    </source>
</evidence>
<dbReference type="GO" id="GO:0005737">
    <property type="term" value="C:cytoplasm"/>
    <property type="evidence" value="ECO:0007669"/>
    <property type="project" value="UniProtKB-ARBA"/>
</dbReference>
<dbReference type="SUPFAM" id="SSF46579">
    <property type="entry name" value="Prefoldin"/>
    <property type="match status" value="1"/>
</dbReference>
<comment type="subunit">
    <text evidence="2">Heterohexamer of two PFD-alpha type and four PFD-beta type subunits.</text>
</comment>
<dbReference type="InterPro" id="IPR004127">
    <property type="entry name" value="Prefoldin_subunit_alpha"/>
</dbReference>
<dbReference type="AlphaFoldDB" id="A0A2T9YUY3"/>
<name>A0A2T9YUY3_9FUNG</name>
<dbReference type="Proteomes" id="UP000245699">
    <property type="component" value="Unassembled WGS sequence"/>
</dbReference>
<keyword evidence="3" id="KW-0143">Chaperone</keyword>
<evidence type="ECO:0000313" key="6">
    <source>
        <dbReference type="Proteomes" id="UP000245699"/>
    </source>
</evidence>
<dbReference type="GO" id="GO:0016272">
    <property type="term" value="C:prefoldin complex"/>
    <property type="evidence" value="ECO:0007669"/>
    <property type="project" value="InterPro"/>
</dbReference>
<evidence type="ECO:0008006" key="7">
    <source>
        <dbReference type="Google" id="ProtNLM"/>
    </source>
</evidence>
<dbReference type="STRING" id="61424.A0A2T9YUY3"/>
<dbReference type="InterPro" id="IPR009053">
    <property type="entry name" value="Prefoldin"/>
</dbReference>
<dbReference type="PANTHER" id="PTHR12409:SF0">
    <property type="entry name" value="PREFOLDIN SUBUNIT 3"/>
    <property type="match status" value="1"/>
</dbReference>
<dbReference type="FunFam" id="1.10.287.370:FF:000001">
    <property type="entry name" value="Prefoldin subunit 3"/>
    <property type="match status" value="1"/>
</dbReference>
<dbReference type="GO" id="GO:0006457">
    <property type="term" value="P:protein folding"/>
    <property type="evidence" value="ECO:0007669"/>
    <property type="project" value="InterPro"/>
</dbReference>
<organism evidence="5 6">
    <name type="scientific">Furculomyces boomerangus</name>
    <dbReference type="NCBI Taxonomy" id="61424"/>
    <lineage>
        <taxon>Eukaryota</taxon>
        <taxon>Fungi</taxon>
        <taxon>Fungi incertae sedis</taxon>
        <taxon>Zoopagomycota</taxon>
        <taxon>Kickxellomycotina</taxon>
        <taxon>Harpellomycetes</taxon>
        <taxon>Harpellales</taxon>
        <taxon>Harpellaceae</taxon>
        <taxon>Furculomyces</taxon>
    </lineage>
</organism>
<evidence type="ECO:0000256" key="3">
    <source>
        <dbReference type="ARBA" id="ARBA00023186"/>
    </source>
</evidence>
<dbReference type="PANTHER" id="PTHR12409">
    <property type="entry name" value="PREFOLDIN SUBUNIT 3"/>
    <property type="match status" value="1"/>
</dbReference>
<protein>
    <recommendedName>
        <fullName evidence="7">Prefoldin subunit 3</fullName>
    </recommendedName>
</protein>
<dbReference type="Gene3D" id="1.10.287.370">
    <property type="match status" value="1"/>
</dbReference>
<dbReference type="EMBL" id="MBFT01000158">
    <property type="protein sequence ID" value="PVU96153.1"/>
    <property type="molecule type" value="Genomic_DNA"/>
</dbReference>
<feature type="coiled-coil region" evidence="4">
    <location>
        <begin position="86"/>
        <end position="113"/>
    </location>
</feature>
<dbReference type="GO" id="GO:0007021">
    <property type="term" value="P:tubulin complex assembly"/>
    <property type="evidence" value="ECO:0007669"/>
    <property type="project" value="TreeGrafter"/>
</dbReference>
<dbReference type="OrthoDB" id="6375174at2759"/>
<reference evidence="5 6" key="1">
    <citation type="journal article" date="2018" name="MBio">
        <title>Comparative Genomics Reveals the Core Gene Toolbox for the Fungus-Insect Symbiosis.</title>
        <authorList>
            <person name="Wang Y."/>
            <person name="Stata M."/>
            <person name="Wang W."/>
            <person name="Stajich J.E."/>
            <person name="White M.M."/>
            <person name="Moncalvo J.M."/>
        </authorList>
    </citation>
    <scope>NUCLEOTIDE SEQUENCE [LARGE SCALE GENOMIC DNA]</scope>
    <source>
        <strain evidence="5 6">AUS-77-4</strain>
    </source>
</reference>
<dbReference type="CDD" id="cd23156">
    <property type="entry name" value="Prefoldin_3"/>
    <property type="match status" value="1"/>
</dbReference>
<comment type="similarity">
    <text evidence="1">Belongs to the prefoldin subunit alpha family.</text>
</comment>
<accession>A0A2T9YUY3</accession>
<gene>
    <name evidence="5" type="ORF">BB559_002479</name>
</gene>
<dbReference type="InterPro" id="IPR016655">
    <property type="entry name" value="PFD3"/>
</dbReference>
<keyword evidence="6" id="KW-1185">Reference proteome</keyword>
<proteinExistence type="inferred from homology"/>
<comment type="caution">
    <text evidence="5">The sequence shown here is derived from an EMBL/GenBank/DDBJ whole genome shotgun (WGS) entry which is preliminary data.</text>
</comment>
<sequence>MEVNTLQRRQGLEDKIPEIEKSLKMVEYLAERTNTEEPISTLFELHDTLYANAIIEQPEKVCLWLGANVMLEYSISEAQQLLSAKLSSAKQSLENAIEDLDFLRDQITTMEVNTARTYNWDVKQRRLEKELAAGEPSK</sequence>
<evidence type="ECO:0000256" key="2">
    <source>
        <dbReference type="ARBA" id="ARBA00011695"/>
    </source>
</evidence>
<evidence type="ECO:0000313" key="5">
    <source>
        <dbReference type="EMBL" id="PVU96153.1"/>
    </source>
</evidence>
<dbReference type="Pfam" id="PF02996">
    <property type="entry name" value="Prefoldin"/>
    <property type="match status" value="1"/>
</dbReference>